<dbReference type="InterPro" id="IPR050090">
    <property type="entry name" value="Tyrosine_recombinase_XerCD"/>
</dbReference>
<dbReference type="EMBL" id="UFSM01000001">
    <property type="protein sequence ID" value="SUU91011.1"/>
    <property type="molecule type" value="Genomic_DNA"/>
</dbReference>
<evidence type="ECO:0000313" key="5">
    <source>
        <dbReference type="Proteomes" id="UP000254701"/>
    </source>
</evidence>
<dbReference type="SUPFAM" id="SSF56349">
    <property type="entry name" value="DNA breaking-rejoining enzymes"/>
    <property type="match status" value="1"/>
</dbReference>
<sequence>MKKATSKDDILSGHHSAALMTDCKVTYSFNTIKEVKSFRVIDLFYSYKDILWDDGKHKYNVSSFIGEIDEILLGERFSAFSQETLDGLVGSLRQRGNSNATINRKMAALSKLLRKAYKMGDVHSLPEFRRQKERAGRIRFLELEEEDRLFAAIKAKSEDAYRLSVFLVDTGCRLGEAIGLIWNDIQDTRVSFWITKSGRSRTIPLTARARETAKWPSERGPRPKGPFAMLTQPQFRAIWNEAKAEVGLGADDQVVPHILRHTCASRLVQGGIDIRRVQMWLGHQTLSMTMRYAHLATNDLDRCVVVLERH</sequence>
<dbReference type="GO" id="GO:0003677">
    <property type="term" value="F:DNA binding"/>
    <property type="evidence" value="ECO:0007669"/>
    <property type="project" value="InterPro"/>
</dbReference>
<proteinExistence type="predicted"/>
<dbReference type="AlphaFoldDB" id="A0A380WQ97"/>
<protein>
    <submittedName>
        <fullName evidence="4">Tyrosine recombinase XerC</fullName>
    </submittedName>
</protein>
<dbReference type="CDD" id="cd00796">
    <property type="entry name" value="INT_Rci_Hp1_C"/>
    <property type="match status" value="1"/>
</dbReference>
<feature type="domain" description="Tyr recombinase" evidence="3">
    <location>
        <begin position="136"/>
        <end position="305"/>
    </location>
</feature>
<evidence type="ECO:0000259" key="3">
    <source>
        <dbReference type="PROSITE" id="PS51898"/>
    </source>
</evidence>
<dbReference type="GO" id="GO:0006310">
    <property type="term" value="P:DNA recombination"/>
    <property type="evidence" value="ECO:0007669"/>
    <property type="project" value="UniProtKB-KW"/>
</dbReference>
<keyword evidence="2" id="KW-0233">DNA recombination</keyword>
<name>A0A380WQ97_AMIAI</name>
<gene>
    <name evidence="4" type="primary">xerC_2</name>
    <name evidence="4" type="ORF">NCTC10684_04272</name>
</gene>
<keyword evidence="1" id="KW-0229">DNA integration</keyword>
<dbReference type="PANTHER" id="PTHR30349:SF64">
    <property type="entry name" value="PROPHAGE INTEGRASE INTD-RELATED"/>
    <property type="match status" value="1"/>
</dbReference>
<dbReference type="InterPro" id="IPR002104">
    <property type="entry name" value="Integrase_catalytic"/>
</dbReference>
<dbReference type="Pfam" id="PF00589">
    <property type="entry name" value="Phage_integrase"/>
    <property type="match status" value="1"/>
</dbReference>
<evidence type="ECO:0000256" key="2">
    <source>
        <dbReference type="ARBA" id="ARBA00023172"/>
    </source>
</evidence>
<dbReference type="Proteomes" id="UP000254701">
    <property type="component" value="Unassembled WGS sequence"/>
</dbReference>
<dbReference type="PROSITE" id="PS51898">
    <property type="entry name" value="TYR_RECOMBINASE"/>
    <property type="match status" value="1"/>
</dbReference>
<accession>A0A380WQ97</accession>
<dbReference type="Gene3D" id="1.10.443.10">
    <property type="entry name" value="Intergrase catalytic core"/>
    <property type="match status" value="1"/>
</dbReference>
<evidence type="ECO:0000256" key="1">
    <source>
        <dbReference type="ARBA" id="ARBA00022908"/>
    </source>
</evidence>
<dbReference type="GO" id="GO:0015074">
    <property type="term" value="P:DNA integration"/>
    <property type="evidence" value="ECO:0007669"/>
    <property type="project" value="UniProtKB-KW"/>
</dbReference>
<dbReference type="InterPro" id="IPR011010">
    <property type="entry name" value="DNA_brk_join_enz"/>
</dbReference>
<organism evidence="4 5">
    <name type="scientific">Aminobacter aminovorans</name>
    <name type="common">Chelatobacter heintzii</name>
    <dbReference type="NCBI Taxonomy" id="83263"/>
    <lineage>
        <taxon>Bacteria</taxon>
        <taxon>Pseudomonadati</taxon>
        <taxon>Pseudomonadota</taxon>
        <taxon>Alphaproteobacteria</taxon>
        <taxon>Hyphomicrobiales</taxon>
        <taxon>Phyllobacteriaceae</taxon>
        <taxon>Aminobacter</taxon>
    </lineage>
</organism>
<evidence type="ECO:0000313" key="4">
    <source>
        <dbReference type="EMBL" id="SUU91011.1"/>
    </source>
</evidence>
<reference evidence="4 5" key="1">
    <citation type="submission" date="2018-06" db="EMBL/GenBank/DDBJ databases">
        <authorList>
            <consortium name="Pathogen Informatics"/>
            <person name="Doyle S."/>
        </authorList>
    </citation>
    <scope>NUCLEOTIDE SEQUENCE [LARGE SCALE GENOMIC DNA]</scope>
    <source>
        <strain evidence="4 5">NCTC10684</strain>
    </source>
</reference>
<dbReference type="PANTHER" id="PTHR30349">
    <property type="entry name" value="PHAGE INTEGRASE-RELATED"/>
    <property type="match status" value="1"/>
</dbReference>
<dbReference type="InterPro" id="IPR013762">
    <property type="entry name" value="Integrase-like_cat_sf"/>
</dbReference>